<keyword evidence="1" id="KW-0614">Plasmid</keyword>
<dbReference type="Proteomes" id="UP000276417">
    <property type="component" value="Plasmid unnamed1"/>
</dbReference>
<dbReference type="EMBL" id="CP034185">
    <property type="protein sequence ID" value="AZI44577.1"/>
    <property type="molecule type" value="Genomic_DNA"/>
</dbReference>
<dbReference type="SUPFAM" id="SSF48208">
    <property type="entry name" value="Six-hairpin glycosidases"/>
    <property type="match status" value="1"/>
</dbReference>
<gene>
    <name evidence="1" type="ORF">EHF33_16845</name>
</gene>
<evidence type="ECO:0000313" key="1">
    <source>
        <dbReference type="EMBL" id="AZI44577.1"/>
    </source>
</evidence>
<dbReference type="Pfam" id="PF06824">
    <property type="entry name" value="Glyco_hydro_125"/>
    <property type="match status" value="1"/>
</dbReference>
<sequence length="45" mass="5183">MTFERCFPNSLETTLQPQTDGKIFVVTGDIPAIWRLNHGRDRHPS</sequence>
<dbReference type="GO" id="GO:0005975">
    <property type="term" value="P:carbohydrate metabolic process"/>
    <property type="evidence" value="ECO:0007669"/>
    <property type="project" value="InterPro"/>
</dbReference>
<organism evidence="1 2">
    <name type="scientific">Deinococcus psychrotolerans</name>
    <dbReference type="NCBI Taxonomy" id="2489213"/>
    <lineage>
        <taxon>Bacteria</taxon>
        <taxon>Thermotogati</taxon>
        <taxon>Deinococcota</taxon>
        <taxon>Deinococci</taxon>
        <taxon>Deinococcales</taxon>
        <taxon>Deinococcaceae</taxon>
        <taxon>Deinococcus</taxon>
    </lineage>
</organism>
<proteinExistence type="predicted"/>
<dbReference type="InterPro" id="IPR008313">
    <property type="entry name" value="GH125"/>
</dbReference>
<dbReference type="RefSeq" id="WP_124874348.1">
    <property type="nucleotide sequence ID" value="NZ_CP034185.1"/>
</dbReference>
<accession>A0A3G8YJV5</accession>
<dbReference type="InterPro" id="IPR008928">
    <property type="entry name" value="6-hairpin_glycosidase_sf"/>
</dbReference>
<protein>
    <submittedName>
        <fullName evidence="1">Metal-independent alpha-mannosidase</fullName>
    </submittedName>
</protein>
<keyword evidence="2" id="KW-1185">Reference proteome</keyword>
<evidence type="ECO:0000313" key="2">
    <source>
        <dbReference type="Proteomes" id="UP000276417"/>
    </source>
</evidence>
<reference evidence="1 2" key="1">
    <citation type="submission" date="2018-11" db="EMBL/GenBank/DDBJ databases">
        <title>Deinococcus shelandsis sp. nov., isolated from South Shetland Islands soil of Antarctica.</title>
        <authorList>
            <person name="Tian J."/>
        </authorList>
    </citation>
    <scope>NUCLEOTIDE SEQUENCE [LARGE SCALE GENOMIC DNA]</scope>
    <source>
        <strain evidence="1 2">S14-83T</strain>
        <plasmid evidence="1 2">unnamed1</plasmid>
    </source>
</reference>
<dbReference type="KEGG" id="dph:EHF33_16845"/>
<name>A0A3G8YJV5_9DEIO</name>
<dbReference type="AlphaFoldDB" id="A0A3G8YJV5"/>
<dbReference type="Gene3D" id="1.50.10.10">
    <property type="match status" value="1"/>
</dbReference>
<dbReference type="InterPro" id="IPR012341">
    <property type="entry name" value="6hp_glycosidase-like_sf"/>
</dbReference>
<geneLocation type="plasmid" evidence="1 2">
    <name>unnamed1</name>
</geneLocation>